<dbReference type="NCBIfam" id="TIGR00277">
    <property type="entry name" value="HDIG"/>
    <property type="match status" value="1"/>
</dbReference>
<dbReference type="InterPro" id="IPR003607">
    <property type="entry name" value="HD/PDEase_dom"/>
</dbReference>
<dbReference type="SMART" id="SM00471">
    <property type="entry name" value="HDc"/>
    <property type="match status" value="2"/>
</dbReference>
<evidence type="ECO:0000313" key="3">
    <source>
        <dbReference type="EMBL" id="BBE29954.1"/>
    </source>
</evidence>
<dbReference type="PANTHER" id="PTHR43155">
    <property type="entry name" value="CYCLIC DI-GMP PHOSPHODIESTERASE PA4108-RELATED"/>
    <property type="match status" value="1"/>
</dbReference>
<dbReference type="CDD" id="cd00077">
    <property type="entry name" value="HDc"/>
    <property type="match status" value="2"/>
</dbReference>
<proteinExistence type="predicted"/>
<dbReference type="InterPro" id="IPR006675">
    <property type="entry name" value="HDIG_dom"/>
</dbReference>
<protein>
    <submittedName>
        <fullName evidence="3">HDIG domain-containing protein</fullName>
    </submittedName>
</protein>
<feature type="domain" description="HD-GYP" evidence="2">
    <location>
        <begin position="214"/>
        <end position="408"/>
    </location>
</feature>
<dbReference type="Pfam" id="PF13487">
    <property type="entry name" value="HD_5"/>
    <property type="match status" value="1"/>
</dbReference>
<reference evidence="3 4" key="1">
    <citation type="submission" date="2018-06" db="EMBL/GenBank/DDBJ databases">
        <title>Genome sequencing of Oceanotoga sp. sy52.</title>
        <authorList>
            <person name="Mori K."/>
        </authorList>
    </citation>
    <scope>NUCLEOTIDE SEQUENCE [LARGE SCALE GENOMIC DNA]</scope>
    <source>
        <strain evidence="4">sy52</strain>
    </source>
</reference>
<dbReference type="RefSeq" id="WP_190615097.1">
    <property type="nucleotide sequence ID" value="NZ_AP018712.1"/>
</dbReference>
<feature type="domain" description="HD" evidence="1">
    <location>
        <begin position="24"/>
        <end position="154"/>
    </location>
</feature>
<dbReference type="PANTHER" id="PTHR43155:SF1">
    <property type="entry name" value="3'3'-CGAMP-SPECIFIC PHOSPHODIESTERASE 1"/>
    <property type="match status" value="1"/>
</dbReference>
<dbReference type="InParanoid" id="A0A7G1G4L4"/>
<dbReference type="Gene3D" id="1.10.3210.10">
    <property type="entry name" value="Hypothetical protein af1432"/>
    <property type="match status" value="2"/>
</dbReference>
<evidence type="ECO:0000313" key="4">
    <source>
        <dbReference type="Proteomes" id="UP000516361"/>
    </source>
</evidence>
<dbReference type="Proteomes" id="UP000516361">
    <property type="component" value="Chromosome"/>
</dbReference>
<dbReference type="EMBL" id="AP018712">
    <property type="protein sequence ID" value="BBE29954.1"/>
    <property type="molecule type" value="Genomic_DNA"/>
</dbReference>
<dbReference type="PROSITE" id="PS51832">
    <property type="entry name" value="HD_GYP"/>
    <property type="match status" value="1"/>
</dbReference>
<gene>
    <name evidence="3" type="ORF">OSSY52_00950</name>
</gene>
<dbReference type="InterPro" id="IPR006674">
    <property type="entry name" value="HD_domain"/>
</dbReference>
<feature type="domain" description="HD" evidence="1">
    <location>
        <begin position="236"/>
        <end position="357"/>
    </location>
</feature>
<keyword evidence="4" id="KW-1185">Reference proteome</keyword>
<name>A0A7G1G4L4_9BACT</name>
<evidence type="ECO:0000259" key="2">
    <source>
        <dbReference type="PROSITE" id="PS51832"/>
    </source>
</evidence>
<dbReference type="SUPFAM" id="SSF109604">
    <property type="entry name" value="HD-domain/PDEase-like"/>
    <property type="match status" value="2"/>
</dbReference>
<dbReference type="PROSITE" id="PS51831">
    <property type="entry name" value="HD"/>
    <property type="match status" value="2"/>
</dbReference>
<dbReference type="KEGG" id="ocy:OSSY52_00950"/>
<accession>A0A7G1G4L4</accession>
<organism evidence="3 4">
    <name type="scientific">Tepiditoga spiralis</name>
    <dbReference type="NCBI Taxonomy" id="2108365"/>
    <lineage>
        <taxon>Bacteria</taxon>
        <taxon>Thermotogati</taxon>
        <taxon>Thermotogota</taxon>
        <taxon>Thermotogae</taxon>
        <taxon>Petrotogales</taxon>
        <taxon>Petrotogaceae</taxon>
        <taxon>Tepiditoga</taxon>
    </lineage>
</organism>
<dbReference type="InterPro" id="IPR037522">
    <property type="entry name" value="HD_GYP_dom"/>
</dbReference>
<evidence type="ECO:0000259" key="1">
    <source>
        <dbReference type="PROSITE" id="PS51831"/>
    </source>
</evidence>
<dbReference type="Pfam" id="PF01966">
    <property type="entry name" value="HD"/>
    <property type="match status" value="1"/>
</dbReference>
<dbReference type="AlphaFoldDB" id="A0A7G1G4L4"/>
<sequence>MFEYKLTDLIKIFQNLRINEFSDFLEHSIDVAKLSVSIAEELAPGKFSKSIVYFCGLMHDIGFLLKEIILENIDIDKDYILNYKTLASIEELDKKNFHSYLSASVLKYFKRFIPHDYLTAIENHHKEDNELIYESDEVKMLSKIFHVADKLSVIYRVNLESPEIGMEKMDEFIDNCGFFKTSIKNIINDDMNYLYLFDGNLNLKRYFNVDISLTLYEFMDFLKLISMIIDFRSPYTLNHTVSVSNVAKEIAKEMLDDYDANLLYMAGLMHDIGKIKTPLYILHKEGGLSYYEMNIMRKHVGETFRIFENFCSLKEIVLIASQHHEKLDGSGYPWGLSASQLSIGARILQIADMYVALREDRPYREGMSVEKALGIIEDMVEKNKLDKKVFDTLKNLTKEKELIKKYDKFIDEIEIDF</sequence>